<dbReference type="OrthoDB" id="6506633at2"/>
<accession>A0A1H9M9Q3</accession>
<dbReference type="InterPro" id="IPR013783">
    <property type="entry name" value="Ig-like_fold"/>
</dbReference>
<keyword evidence="3" id="KW-1185">Reference proteome</keyword>
<feature type="signal peptide" evidence="1">
    <location>
        <begin position="1"/>
        <end position="18"/>
    </location>
</feature>
<evidence type="ECO:0000256" key="1">
    <source>
        <dbReference type="SAM" id="SignalP"/>
    </source>
</evidence>
<protein>
    <recommendedName>
        <fullName evidence="4">Fimbrial protein</fullName>
    </recommendedName>
</protein>
<evidence type="ECO:0000313" key="2">
    <source>
        <dbReference type="EMBL" id="SER20480.1"/>
    </source>
</evidence>
<evidence type="ECO:0008006" key="4">
    <source>
        <dbReference type="Google" id="ProtNLM"/>
    </source>
</evidence>
<dbReference type="Gene3D" id="2.60.40.10">
    <property type="entry name" value="Immunoglobulins"/>
    <property type="match status" value="1"/>
</dbReference>
<gene>
    <name evidence="2" type="ORF">SAMN05216522_11429</name>
</gene>
<feature type="chain" id="PRO_5017469622" description="Fimbrial protein" evidence="1">
    <location>
        <begin position="19"/>
        <end position="242"/>
    </location>
</feature>
<dbReference type="Gene3D" id="2.60.40.3970">
    <property type="match status" value="1"/>
</dbReference>
<organism evidence="2 3">
    <name type="scientific">Rosenbergiella nectarea</name>
    <dbReference type="NCBI Taxonomy" id="988801"/>
    <lineage>
        <taxon>Bacteria</taxon>
        <taxon>Pseudomonadati</taxon>
        <taxon>Pseudomonadota</taxon>
        <taxon>Gammaproteobacteria</taxon>
        <taxon>Enterobacterales</taxon>
        <taxon>Erwiniaceae</taxon>
        <taxon>Rosenbergiella</taxon>
    </lineage>
</organism>
<evidence type="ECO:0000313" key="3">
    <source>
        <dbReference type="Proteomes" id="UP000242515"/>
    </source>
</evidence>
<name>A0A1H9M9Q3_9GAMM</name>
<proteinExistence type="predicted"/>
<dbReference type="EMBL" id="FOGC01000014">
    <property type="protein sequence ID" value="SER20480.1"/>
    <property type="molecule type" value="Genomic_DNA"/>
</dbReference>
<dbReference type="STRING" id="988801.SAMN05216522_11429"/>
<sequence>MKLSSLMSTIAFTCVFFAQVNSASCAMYIYPMEVAVGMKGASQIKVISQDNDVQFVKVNLKKIDQPGTAQEHEQNIDNTSVSGLVITPEKIALSASSQRVVRLVSIIPPKKETTWRAYFESVNDANFIPLPGSDINSSKTASVGVNVVWGALIHVAPEKVITSLKIVDDAGKVSNDGTIRISVNELGVCDKSGQCQWKKLSSTVYPDTVVNLHGISFDKNKEYHVKYNNWITGKNEELTLSK</sequence>
<dbReference type="AlphaFoldDB" id="A0A1H9M9Q3"/>
<reference evidence="3" key="1">
    <citation type="submission" date="2016-10" db="EMBL/GenBank/DDBJ databases">
        <authorList>
            <person name="Varghese N."/>
            <person name="Submissions S."/>
        </authorList>
    </citation>
    <scope>NUCLEOTIDE SEQUENCE [LARGE SCALE GENOMIC DNA]</scope>
    <source>
        <strain evidence="3">8N4</strain>
    </source>
</reference>
<keyword evidence="1" id="KW-0732">Signal</keyword>
<dbReference type="Proteomes" id="UP000242515">
    <property type="component" value="Unassembled WGS sequence"/>
</dbReference>